<dbReference type="AlphaFoldDB" id="A0A6P1MC23"/>
<sequence length="447" mass="47320">MPLLSILLIALGLAMDAFAVSITSGITIKNLKARHALLVGAAFGLFQAGMPLLGWAIGRWAYDLLSTVDYWIAFGLLLFVGGHMIIQALQPDDEDGPKDPLHLPTLLTLAVATSIDAFAIGISLSMLRVAILTPVLLIGLVTFVLSFAGVYFGRYFGHFNEKKMEVTGGLVLIGLGTKMLIERLIENQELFQSSETVWFAFGLTLAAGMATGIGSLLALFTRKSSTRRASLLFGLSTGLLLWTAFRALLPIAEQDLANPRLATVIFFGGFLISALIDRLVPDFGNPHEPMLIEELKDNPDFRRTGMPAALAIAAHSFPEGLAVFIAALHAPAPVAVAAAAGLALHNIPEGISTALPMFHATGSRSKACVFSSLTGLAEPLGALLVYTLVYRFLDKQALGVLSAAGAGIMVFIALDGLLPAAHVFGKYHYAVLGTVLGMLIAAALSVL</sequence>
<dbReference type="KEGG" id="taer:GT409_04020"/>
<dbReference type="InterPro" id="IPR022929">
    <property type="entry name" value="Put_MntP"/>
</dbReference>
<evidence type="ECO:0000256" key="9">
    <source>
        <dbReference type="HAMAP-Rule" id="MF_01521"/>
    </source>
</evidence>
<keyword evidence="2 9" id="KW-0813">Transport</keyword>
<dbReference type="EMBL" id="CP047593">
    <property type="protein sequence ID" value="QHI68645.1"/>
    <property type="molecule type" value="Genomic_DNA"/>
</dbReference>
<feature type="transmembrane region" description="Helical" evidence="9">
    <location>
        <begin position="70"/>
        <end position="89"/>
    </location>
</feature>
<organism evidence="10 11">
    <name type="scientific">Tichowtungia aerotolerans</name>
    <dbReference type="NCBI Taxonomy" id="2697043"/>
    <lineage>
        <taxon>Bacteria</taxon>
        <taxon>Pseudomonadati</taxon>
        <taxon>Kiritimatiellota</taxon>
        <taxon>Tichowtungiia</taxon>
        <taxon>Tichowtungiales</taxon>
        <taxon>Tichowtungiaceae</taxon>
        <taxon>Tichowtungia</taxon>
    </lineage>
</organism>
<feature type="transmembrane region" description="Helical" evidence="9">
    <location>
        <begin position="129"/>
        <end position="152"/>
    </location>
</feature>
<feature type="transmembrane region" description="Helical" evidence="9">
    <location>
        <begin position="429"/>
        <end position="446"/>
    </location>
</feature>
<dbReference type="InterPro" id="IPR003689">
    <property type="entry name" value="ZIP"/>
</dbReference>
<feature type="transmembrane region" description="Helical" evidence="9">
    <location>
        <begin position="367"/>
        <end position="390"/>
    </location>
</feature>
<comment type="subcellular location">
    <subcellularLocation>
        <location evidence="9">Cell membrane</location>
        <topology evidence="9">Multi-pass membrane protein</topology>
    </subcellularLocation>
    <subcellularLocation>
        <location evidence="1">Membrane</location>
        <topology evidence="1">Multi-pass membrane protein</topology>
    </subcellularLocation>
</comment>
<feature type="transmembrane region" description="Helical" evidence="9">
    <location>
        <begin position="231"/>
        <end position="249"/>
    </location>
</feature>
<evidence type="ECO:0000256" key="8">
    <source>
        <dbReference type="ARBA" id="ARBA00023211"/>
    </source>
</evidence>
<dbReference type="RefSeq" id="WP_160627166.1">
    <property type="nucleotide sequence ID" value="NZ_CP047593.1"/>
</dbReference>
<dbReference type="Pfam" id="PF02659">
    <property type="entry name" value="Mntp"/>
    <property type="match status" value="1"/>
</dbReference>
<dbReference type="InterPro" id="IPR003810">
    <property type="entry name" value="Mntp/YtaF"/>
</dbReference>
<accession>A0A6P1MC23</accession>
<dbReference type="GO" id="GO:0005886">
    <property type="term" value="C:plasma membrane"/>
    <property type="evidence" value="ECO:0007669"/>
    <property type="project" value="UniProtKB-SubCell"/>
</dbReference>
<comment type="function">
    <text evidence="9">Probably functions as a manganese efflux pump.</text>
</comment>
<dbReference type="PANTHER" id="PTHR35529:SF1">
    <property type="entry name" value="MANGANESE EFFLUX PUMP MNTP-RELATED"/>
    <property type="match status" value="1"/>
</dbReference>
<dbReference type="PANTHER" id="PTHR35529">
    <property type="entry name" value="MANGANESE EFFLUX PUMP MNTP-RELATED"/>
    <property type="match status" value="1"/>
</dbReference>
<evidence type="ECO:0000313" key="10">
    <source>
        <dbReference type="EMBL" id="QHI68645.1"/>
    </source>
</evidence>
<feature type="transmembrane region" description="Helical" evidence="9">
    <location>
        <begin position="396"/>
        <end position="417"/>
    </location>
</feature>
<dbReference type="GO" id="GO:0005384">
    <property type="term" value="F:manganese ion transmembrane transporter activity"/>
    <property type="evidence" value="ECO:0007669"/>
    <property type="project" value="UniProtKB-UniRule"/>
</dbReference>
<dbReference type="HAMAP" id="MF_01521">
    <property type="entry name" value="MntP_pump"/>
    <property type="match status" value="1"/>
</dbReference>
<evidence type="ECO:0000256" key="3">
    <source>
        <dbReference type="ARBA" id="ARBA00022475"/>
    </source>
</evidence>
<dbReference type="Pfam" id="PF02535">
    <property type="entry name" value="Zip"/>
    <property type="match status" value="1"/>
</dbReference>
<evidence type="ECO:0000256" key="1">
    <source>
        <dbReference type="ARBA" id="ARBA00004141"/>
    </source>
</evidence>
<reference evidence="10 11" key="1">
    <citation type="submission" date="2020-01" db="EMBL/GenBank/DDBJ databases">
        <title>Ponticoccus aerotolerans gen. nov., sp. nov., an anaerobic bacterium and proposal of Ponticoccusceae fam. nov., Ponticoccusles ord. nov. and Ponticoccuse classis nov. in the phylum Kiritimatiellaeota.</title>
        <authorList>
            <person name="Zhou L.Y."/>
            <person name="Du Z.J."/>
        </authorList>
    </citation>
    <scope>NUCLEOTIDE SEQUENCE [LARGE SCALE GENOMIC DNA]</scope>
    <source>
        <strain evidence="10 11">S-5007</strain>
    </source>
</reference>
<keyword evidence="11" id="KW-1185">Reference proteome</keyword>
<keyword evidence="7 9" id="KW-0472">Membrane</keyword>
<keyword evidence="3 9" id="KW-1003">Cell membrane</keyword>
<evidence type="ECO:0000256" key="5">
    <source>
        <dbReference type="ARBA" id="ARBA00022989"/>
    </source>
</evidence>
<feature type="transmembrane region" description="Helical" evidence="9">
    <location>
        <begin position="35"/>
        <end position="58"/>
    </location>
</feature>
<proteinExistence type="inferred from homology"/>
<evidence type="ECO:0000256" key="6">
    <source>
        <dbReference type="ARBA" id="ARBA00023065"/>
    </source>
</evidence>
<keyword evidence="6 9" id="KW-0406">Ion transport</keyword>
<feature type="transmembrane region" description="Helical" evidence="9">
    <location>
        <begin position="261"/>
        <end position="280"/>
    </location>
</feature>
<feature type="transmembrane region" description="Helical" evidence="9">
    <location>
        <begin position="197"/>
        <end position="219"/>
    </location>
</feature>
<name>A0A6P1MC23_9BACT</name>
<protein>
    <recommendedName>
        <fullName evidence="9">Putative manganese efflux pump MntP</fullName>
    </recommendedName>
</protein>
<evidence type="ECO:0000256" key="7">
    <source>
        <dbReference type="ARBA" id="ARBA00023136"/>
    </source>
</evidence>
<gene>
    <name evidence="9" type="primary">mntP</name>
    <name evidence="10" type="ORF">GT409_04020</name>
</gene>
<keyword evidence="4 9" id="KW-0812">Transmembrane</keyword>
<keyword evidence="8 9" id="KW-0464">Manganese</keyword>
<comment type="caution">
    <text evidence="9">Lacks conserved residue(s) required for the propagation of feature annotation.</text>
</comment>
<feature type="transmembrane region" description="Helical" evidence="9">
    <location>
        <begin position="101"/>
        <end position="122"/>
    </location>
</feature>
<keyword evidence="5 9" id="KW-1133">Transmembrane helix</keyword>
<comment type="similarity">
    <text evidence="9">Belongs to the MntP (TC 9.B.29) family.</text>
</comment>
<evidence type="ECO:0000256" key="2">
    <source>
        <dbReference type="ARBA" id="ARBA00022448"/>
    </source>
</evidence>
<evidence type="ECO:0000256" key="4">
    <source>
        <dbReference type="ARBA" id="ARBA00022692"/>
    </source>
</evidence>
<evidence type="ECO:0000313" key="11">
    <source>
        <dbReference type="Proteomes" id="UP000464954"/>
    </source>
</evidence>
<dbReference type="Proteomes" id="UP000464954">
    <property type="component" value="Chromosome"/>
</dbReference>